<feature type="domain" description="Ig-like" evidence="5">
    <location>
        <begin position="179"/>
        <end position="268"/>
    </location>
</feature>
<keyword evidence="4" id="KW-0472">Membrane</keyword>
<feature type="transmembrane region" description="Helical" evidence="4">
    <location>
        <begin position="724"/>
        <end position="745"/>
    </location>
</feature>
<keyword evidence="4" id="KW-0812">Transmembrane</keyword>
<accession>A0A803JUU5</accession>
<dbReference type="InterPro" id="IPR036179">
    <property type="entry name" value="Ig-like_dom_sf"/>
</dbReference>
<dbReference type="InterPro" id="IPR003598">
    <property type="entry name" value="Ig_sub2"/>
</dbReference>
<dbReference type="SUPFAM" id="SSF48726">
    <property type="entry name" value="Immunoglobulin"/>
    <property type="match status" value="8"/>
</dbReference>
<feature type="domain" description="Ig-like" evidence="5">
    <location>
        <begin position="464"/>
        <end position="546"/>
    </location>
</feature>
<proteinExistence type="predicted"/>
<dbReference type="Ensembl" id="ENSXETT00000122249">
    <property type="protein sequence ID" value="ENSXETP00000111784"/>
    <property type="gene ID" value="ENSXETG00000044306"/>
</dbReference>
<evidence type="ECO:0000313" key="6">
    <source>
        <dbReference type="Ensembl" id="ENSXETP00000111784"/>
    </source>
</evidence>
<dbReference type="PROSITE" id="PS50835">
    <property type="entry name" value="IG_LIKE"/>
    <property type="match status" value="6"/>
</dbReference>
<feature type="region of interest" description="Disordered" evidence="3">
    <location>
        <begin position="753"/>
        <end position="772"/>
    </location>
</feature>
<feature type="domain" description="Ig-like" evidence="5">
    <location>
        <begin position="371"/>
        <end position="453"/>
    </location>
</feature>
<dbReference type="PROSITE" id="PS00290">
    <property type="entry name" value="IG_MHC"/>
    <property type="match status" value="1"/>
</dbReference>
<dbReference type="InterPro" id="IPR007110">
    <property type="entry name" value="Ig-like_dom"/>
</dbReference>
<feature type="region of interest" description="Disordered" evidence="3">
    <location>
        <begin position="806"/>
        <end position="830"/>
    </location>
</feature>
<dbReference type="PANTHER" id="PTHR11481:SF123">
    <property type="entry name" value="FC RECEPTOR-LIKE PROTEIN 4"/>
    <property type="match status" value="1"/>
</dbReference>
<sequence>MSISCHTPTSAGESPGLQFALYRDGTILYQFSSASEWHISPAQTEQLAYYTCAVRPSKREGEQRSAAVYIHMQEVVSGLVLNVNQNTITEGDTLSLTCDIQGSRYGNNAQLKFNFYKRTNGLPQSSSTDQQFQLLPSSLSSEYRVPSVRVQHSGEYVCAAVRPDNTVIIWSSPITIQIPEMFSKPKLRVSPNPITEGSARTLTCGTTSSTVSTRELQFAFYWDGQELQGFSSSNQYQAYSVQLQKSGNYKCAVQHPAKKIKKESDMFNIRVVEMFSKPKLSVSPNPITEGSALTLTCGTTSSTVSTRELHFAFYWDGQELQGFSSSNQYRAYSVQLEDSGNYKCAVQHPLTGISKKSEVSYIRVEEMFSKPELRVSSNPITEGSALTLTCGTTSSTVSTRELQFAFYWYGQELQGFTSSNQYQVYSVQLEDSGNYTCEVQHPTKNIKKTSVLSCIQVTGGAVRPVVSLSPNWANILTGDKVTLTCDVGSTAGTAPRYSWYKDSEMMNKDTLTNKHTINYAWKTNSGTYQCQTDTSERSEPVSVSVTDGPLILQAPLYVYEGDSLTMRCYRMFGWDTMFYKDNNPVGPTYGDELHIEGVNMTVTGTYRCSKGKTYQSGEVFISVRELFSRPEIKVSPCPPAEGSNMTITCDTVLHPSRITTPLLFAFYINGNTVREFSLSKKYRVYSTGPGDWGDYSCAVRTPTGTVLKLSSVTHIQIHAKSRNVLLSVGLPLLAIIILIIAVGIYKFRHKIGQTKPPSDQSNTGIPLSKTPAVAKDEEPVYHQIQTGAPPAEQDMFYTYIDVSHLKKTSPAPPPNPNNNEIIYSQVMPSK</sequence>
<dbReference type="SMART" id="SM00408">
    <property type="entry name" value="IGc2"/>
    <property type="match status" value="6"/>
</dbReference>
<dbReference type="InterPro" id="IPR003599">
    <property type="entry name" value="Ig_sub"/>
</dbReference>
<keyword evidence="2" id="KW-1015">Disulfide bond</keyword>
<dbReference type="AlphaFoldDB" id="A0A803JUU5"/>
<dbReference type="SMART" id="SM00409">
    <property type="entry name" value="IG"/>
    <property type="match status" value="7"/>
</dbReference>
<feature type="compositionally biased region" description="Polar residues" evidence="3">
    <location>
        <begin position="820"/>
        <end position="830"/>
    </location>
</feature>
<reference evidence="6" key="1">
    <citation type="journal article" date="2010" name="Science">
        <title>The genome of the Western clawed frog Xenopus tropicalis.</title>
        <authorList>
            <person name="Hellsten U."/>
            <person name="Harland R.M."/>
            <person name="Gilchrist M.J."/>
            <person name="Hendrix D."/>
            <person name="Jurka J."/>
            <person name="Kapitonov V."/>
            <person name="Ovcharenko I."/>
            <person name="Putnam N.H."/>
            <person name="Shu S."/>
            <person name="Taher L."/>
            <person name="Blitz I.L."/>
            <person name="Blumberg B."/>
            <person name="Dichmann D.S."/>
            <person name="Dubchak I."/>
            <person name="Amaya E."/>
            <person name="Detter J.C."/>
            <person name="Fletcher R."/>
            <person name="Gerhard D.S."/>
            <person name="Goodstein D."/>
            <person name="Graves T."/>
            <person name="Grigoriev I.V."/>
            <person name="Grimwood J."/>
            <person name="Kawashima T."/>
            <person name="Lindquist E."/>
            <person name="Lucas S.M."/>
            <person name="Mead P.E."/>
            <person name="Mitros T."/>
            <person name="Ogino H."/>
            <person name="Ohta Y."/>
            <person name="Poliakov A.V."/>
            <person name="Pollet N."/>
            <person name="Robert J."/>
            <person name="Salamov A."/>
            <person name="Sater A.K."/>
            <person name="Schmutz J."/>
            <person name="Terry A."/>
            <person name="Vize P.D."/>
            <person name="Warren W.C."/>
            <person name="Wells D."/>
            <person name="Wills A."/>
            <person name="Wilson R.K."/>
            <person name="Zimmerman L.B."/>
            <person name="Zorn A.M."/>
            <person name="Grainger R."/>
            <person name="Grammer T."/>
            <person name="Khokha M.K."/>
            <person name="Richardson P.M."/>
            <person name="Rokhsar D.S."/>
        </authorList>
    </citation>
    <scope>NUCLEOTIDE SEQUENCE [LARGE SCALE GENOMIC DNA]</scope>
    <source>
        <strain evidence="6">Nigerian</strain>
    </source>
</reference>
<name>A0A803JUU5_XENTR</name>
<evidence type="ECO:0000256" key="2">
    <source>
        <dbReference type="ARBA" id="ARBA00023157"/>
    </source>
</evidence>
<protein>
    <recommendedName>
        <fullName evidence="5">Ig-like domain-containing protein</fullName>
    </recommendedName>
</protein>
<dbReference type="Pfam" id="PF13895">
    <property type="entry name" value="Ig_2"/>
    <property type="match status" value="4"/>
</dbReference>
<dbReference type="GeneTree" id="ENSGT01050000244808"/>
<feature type="domain" description="Ig-like" evidence="5">
    <location>
        <begin position="278"/>
        <end position="360"/>
    </location>
</feature>
<evidence type="ECO:0000256" key="1">
    <source>
        <dbReference type="ARBA" id="ARBA00022729"/>
    </source>
</evidence>
<evidence type="ECO:0000256" key="3">
    <source>
        <dbReference type="SAM" id="MobiDB-lite"/>
    </source>
</evidence>
<feature type="domain" description="Ig-like" evidence="5">
    <location>
        <begin position="73"/>
        <end position="175"/>
    </location>
</feature>
<evidence type="ECO:0000259" key="5">
    <source>
        <dbReference type="PROSITE" id="PS50835"/>
    </source>
</evidence>
<dbReference type="Gene3D" id="2.60.40.10">
    <property type="entry name" value="Immunoglobulins"/>
    <property type="match status" value="8"/>
</dbReference>
<dbReference type="InterPro" id="IPR050488">
    <property type="entry name" value="Ig_Fc_receptor"/>
</dbReference>
<dbReference type="InParanoid" id="A0A803JUU5"/>
<feature type="domain" description="Ig-like" evidence="5">
    <location>
        <begin position="630"/>
        <end position="713"/>
    </location>
</feature>
<keyword evidence="1" id="KW-0732">Signal</keyword>
<organism evidence="6">
    <name type="scientific">Xenopus tropicalis</name>
    <name type="common">Western clawed frog</name>
    <name type="synonym">Silurana tropicalis</name>
    <dbReference type="NCBI Taxonomy" id="8364"/>
    <lineage>
        <taxon>Eukaryota</taxon>
        <taxon>Metazoa</taxon>
        <taxon>Chordata</taxon>
        <taxon>Craniata</taxon>
        <taxon>Vertebrata</taxon>
        <taxon>Euteleostomi</taxon>
        <taxon>Amphibia</taxon>
        <taxon>Batrachia</taxon>
        <taxon>Anura</taxon>
        <taxon>Pipoidea</taxon>
        <taxon>Pipidae</taxon>
        <taxon>Xenopodinae</taxon>
        <taxon>Xenopus</taxon>
        <taxon>Silurana</taxon>
    </lineage>
</organism>
<keyword evidence="4" id="KW-1133">Transmembrane helix</keyword>
<dbReference type="InterPro" id="IPR013783">
    <property type="entry name" value="Ig-like_fold"/>
</dbReference>
<feature type="compositionally biased region" description="Polar residues" evidence="3">
    <location>
        <begin position="755"/>
        <end position="765"/>
    </location>
</feature>
<reference evidence="6" key="2">
    <citation type="submission" date="2021-03" db="UniProtKB">
        <authorList>
            <consortium name="Ensembl"/>
        </authorList>
    </citation>
    <scope>IDENTIFICATION</scope>
</reference>
<dbReference type="PANTHER" id="PTHR11481">
    <property type="entry name" value="IMMUNOGLOBULIN FC RECEPTOR"/>
    <property type="match status" value="1"/>
</dbReference>
<dbReference type="InterPro" id="IPR003006">
    <property type="entry name" value="Ig/MHC_CS"/>
</dbReference>
<evidence type="ECO:0000256" key="4">
    <source>
        <dbReference type="SAM" id="Phobius"/>
    </source>
</evidence>